<dbReference type="PANTHER" id="PTHR11474">
    <property type="entry name" value="TYROSINASE FAMILY MEMBER"/>
    <property type="match status" value="1"/>
</dbReference>
<evidence type="ECO:0000256" key="3">
    <source>
        <dbReference type="ARBA" id="ARBA00023008"/>
    </source>
</evidence>
<dbReference type="PRINTS" id="PR00092">
    <property type="entry name" value="TYROSINASE"/>
</dbReference>
<accession>Q2IY37</accession>
<evidence type="ECO:0000256" key="2">
    <source>
        <dbReference type="ARBA" id="ARBA00022723"/>
    </source>
</evidence>
<dbReference type="GO" id="GO:0016491">
    <property type="term" value="F:oxidoreductase activity"/>
    <property type="evidence" value="ECO:0007669"/>
    <property type="project" value="InterPro"/>
</dbReference>
<gene>
    <name evidence="7" type="ordered locus">RPB_2167</name>
</gene>
<comment type="similarity">
    <text evidence="1">Belongs to the tyrosinase family.</text>
</comment>
<keyword evidence="8" id="KW-1185">Reference proteome</keyword>
<name>Q2IY37_RHOP2</name>
<dbReference type="AlphaFoldDB" id="Q2IY37"/>
<dbReference type="EMBL" id="CP000250">
    <property type="protein sequence ID" value="ABD06873.1"/>
    <property type="molecule type" value="Genomic_DNA"/>
</dbReference>
<evidence type="ECO:0000256" key="4">
    <source>
        <dbReference type="SAM" id="MobiDB-lite"/>
    </source>
</evidence>
<evidence type="ECO:0000313" key="7">
    <source>
        <dbReference type="EMBL" id="ABD06873.1"/>
    </source>
</evidence>
<dbReference type="SMR" id="Q2IY37"/>
<feature type="domain" description="Tyrosinase copper-binding" evidence="6">
    <location>
        <begin position="300"/>
        <end position="311"/>
    </location>
</feature>
<organism evidence="7 8">
    <name type="scientific">Rhodopseudomonas palustris (strain HaA2)</name>
    <dbReference type="NCBI Taxonomy" id="316058"/>
    <lineage>
        <taxon>Bacteria</taxon>
        <taxon>Pseudomonadati</taxon>
        <taxon>Pseudomonadota</taxon>
        <taxon>Alphaproteobacteria</taxon>
        <taxon>Hyphomicrobiales</taxon>
        <taxon>Nitrobacteraceae</taxon>
        <taxon>Rhodopseudomonas</taxon>
    </lineage>
</organism>
<feature type="region of interest" description="Disordered" evidence="4">
    <location>
        <begin position="335"/>
        <end position="380"/>
    </location>
</feature>
<evidence type="ECO:0000259" key="5">
    <source>
        <dbReference type="PROSITE" id="PS00497"/>
    </source>
</evidence>
<dbReference type="InterPro" id="IPR008922">
    <property type="entry name" value="Di-copper_centre_dom_sf"/>
</dbReference>
<evidence type="ECO:0000259" key="6">
    <source>
        <dbReference type="PROSITE" id="PS00498"/>
    </source>
</evidence>
<proteinExistence type="inferred from homology"/>
<dbReference type="PROSITE" id="PS00497">
    <property type="entry name" value="TYROSINASE_1"/>
    <property type="match status" value="1"/>
</dbReference>
<dbReference type="STRING" id="316058.RPB_2167"/>
<reference evidence="7 8" key="1">
    <citation type="submission" date="2006-01" db="EMBL/GenBank/DDBJ databases">
        <title>Complete sequence of Rhodopseudomonas palustris HaA2.</title>
        <authorList>
            <consortium name="US DOE Joint Genome Institute"/>
            <person name="Copeland A."/>
            <person name="Lucas S."/>
            <person name="Lapidus A."/>
            <person name="Barry K."/>
            <person name="Detter J.C."/>
            <person name="Glavina T."/>
            <person name="Hammon N."/>
            <person name="Israni S."/>
            <person name="Pitluck S."/>
            <person name="Chain P."/>
            <person name="Malfatti S."/>
            <person name="Shin M."/>
            <person name="Vergez L."/>
            <person name="Schmutz J."/>
            <person name="Larimer F."/>
            <person name="Land M."/>
            <person name="Hauser L."/>
            <person name="Pelletier D.A."/>
            <person name="Kyrpides N."/>
            <person name="Anderson I."/>
            <person name="Oda Y."/>
            <person name="Harwood C.S."/>
            <person name="Richardson P."/>
        </authorList>
    </citation>
    <scope>NUCLEOTIDE SEQUENCE [LARGE SCALE GENOMIC DNA]</scope>
    <source>
        <strain evidence="7 8">HaA2</strain>
    </source>
</reference>
<dbReference type="OrthoDB" id="2874181at2"/>
<dbReference type="Pfam" id="PF00264">
    <property type="entry name" value="Tyrosinase"/>
    <property type="match status" value="2"/>
</dbReference>
<keyword evidence="3" id="KW-0186">Copper</keyword>
<dbReference type="InterPro" id="IPR050316">
    <property type="entry name" value="Tyrosinase/Hemocyanin"/>
</dbReference>
<evidence type="ECO:0000256" key="1">
    <source>
        <dbReference type="ARBA" id="ARBA00009928"/>
    </source>
</evidence>
<protein>
    <submittedName>
        <fullName evidence="7">Tyrosinase</fullName>
    </submittedName>
</protein>
<dbReference type="SUPFAM" id="SSF48056">
    <property type="entry name" value="Di-copper centre-containing domain"/>
    <property type="match status" value="1"/>
</dbReference>
<sequence length="416" mass="45030">MQVQIDIPGEDAQGRVFLGWTPVQASARLLQGPGAGSVDVEISSAGAVGGLVFDTARTHNGGSRLTLGLPGDGRPVTFFVAGEFLKPSSRYGDAAIAVKDKASGAPLASKPVMVRIRKNAVTLSQEERDDFLAALGTLNARGQGPYRIVRDMHDADSDLEIHRNEGFLPWHRAYVLGLERALQAINPVVTLPYWQFDAPAPVLFTIDYMGRSDESGHVVFRPGHSLEHWVAKDTPGIVRVPRFASDAPALVISEDDTIRLGGATADFALFRQMEGGPHGQAHNSFAAPSPLRYPALAVYDPLFFLLHCNVDRLWTKWQWIKHRTDSSDRLAYSDGTRAGTKRGDTMWPWNGIHGNPRPPTAPGGPFPPTSTTPAPGRTPRVSDMLDAMALKAPDPLGFAYDDVPFQLPPTVVAGHA</sequence>
<feature type="compositionally biased region" description="Pro residues" evidence="4">
    <location>
        <begin position="356"/>
        <end position="370"/>
    </location>
</feature>
<dbReference type="eggNOG" id="COG2304">
    <property type="taxonomic scope" value="Bacteria"/>
</dbReference>
<dbReference type="Proteomes" id="UP000008809">
    <property type="component" value="Chromosome"/>
</dbReference>
<dbReference type="InterPro" id="IPR002227">
    <property type="entry name" value="Tyrosinase_Cu-bd"/>
</dbReference>
<dbReference type="PROSITE" id="PS00498">
    <property type="entry name" value="TYROSINASE_2"/>
    <property type="match status" value="1"/>
</dbReference>
<dbReference type="Gene3D" id="1.10.1280.10">
    <property type="entry name" value="Di-copper center containing domain from catechol oxidase"/>
    <property type="match status" value="1"/>
</dbReference>
<dbReference type="HOGENOM" id="CLU_658675_0_0_5"/>
<keyword evidence="2" id="KW-0479">Metal-binding</keyword>
<dbReference type="PANTHER" id="PTHR11474:SF126">
    <property type="entry name" value="TYROSINASE-LIKE PROTEIN TYR-1-RELATED"/>
    <property type="match status" value="1"/>
</dbReference>
<dbReference type="GO" id="GO:0046872">
    <property type="term" value="F:metal ion binding"/>
    <property type="evidence" value="ECO:0007669"/>
    <property type="project" value="UniProtKB-KW"/>
</dbReference>
<evidence type="ECO:0000313" key="8">
    <source>
        <dbReference type="Proteomes" id="UP000008809"/>
    </source>
</evidence>
<feature type="domain" description="Tyrosinase copper-binding" evidence="5">
    <location>
        <begin position="162"/>
        <end position="179"/>
    </location>
</feature>
<dbReference type="KEGG" id="rpb:RPB_2167"/>